<dbReference type="PANTHER" id="PTHR16821:SF2">
    <property type="entry name" value="FRATAXIN, MITOCHONDRIAL"/>
    <property type="match status" value="1"/>
</dbReference>
<feature type="non-terminal residue" evidence="13">
    <location>
        <position position="1"/>
    </location>
</feature>
<dbReference type="Gene3D" id="3.30.920.10">
    <property type="entry name" value="Frataxin/CyaY"/>
    <property type="match status" value="1"/>
</dbReference>
<dbReference type="AlphaFoldDB" id="A0A6L5BAZ5"/>
<dbReference type="EC" id="1.16.3.1" evidence="3"/>
<dbReference type="SUPFAM" id="SSF55387">
    <property type="entry name" value="Frataxin/Nqo15-like"/>
    <property type="match status" value="1"/>
</dbReference>
<evidence type="ECO:0000256" key="3">
    <source>
        <dbReference type="ARBA" id="ARBA00013107"/>
    </source>
</evidence>
<keyword evidence="5" id="KW-0813">Transport</keyword>
<dbReference type="SMART" id="SM01219">
    <property type="entry name" value="Frataxin_Cyay"/>
    <property type="match status" value="1"/>
</dbReference>
<dbReference type="CDD" id="cd00503">
    <property type="entry name" value="Frataxin"/>
    <property type="match status" value="1"/>
</dbReference>
<dbReference type="GO" id="GO:0016226">
    <property type="term" value="P:iron-sulfur cluster assembly"/>
    <property type="evidence" value="ECO:0007669"/>
    <property type="project" value="InterPro"/>
</dbReference>
<protein>
    <recommendedName>
        <fullName evidence="3">ferroxidase</fullName>
        <ecNumber evidence="3">1.16.3.1</ecNumber>
    </recommendedName>
</protein>
<dbReference type="GO" id="GO:0034986">
    <property type="term" value="F:iron chaperone activity"/>
    <property type="evidence" value="ECO:0007669"/>
    <property type="project" value="TreeGrafter"/>
</dbReference>
<dbReference type="InterPro" id="IPR017789">
    <property type="entry name" value="Frataxin"/>
</dbReference>
<gene>
    <name evidence="13" type="ORF">AG4045_007206</name>
</gene>
<evidence type="ECO:0000256" key="10">
    <source>
        <dbReference type="ARBA" id="ARBA00023065"/>
    </source>
</evidence>
<evidence type="ECO:0000313" key="13">
    <source>
        <dbReference type="EMBL" id="KAF1002916.1"/>
    </source>
</evidence>
<dbReference type="GO" id="GO:0006879">
    <property type="term" value="P:intracellular iron ion homeostasis"/>
    <property type="evidence" value="ECO:0007669"/>
    <property type="project" value="UniProtKB-KW"/>
</dbReference>
<evidence type="ECO:0000256" key="2">
    <source>
        <dbReference type="ARBA" id="ARBA00008183"/>
    </source>
</evidence>
<keyword evidence="6" id="KW-0410">Iron transport</keyword>
<dbReference type="GO" id="GO:0006826">
    <property type="term" value="P:iron ion transport"/>
    <property type="evidence" value="ECO:0007669"/>
    <property type="project" value="UniProtKB-KW"/>
</dbReference>
<name>A0A6L5BAZ5_APIGR</name>
<evidence type="ECO:0000256" key="9">
    <source>
        <dbReference type="ARBA" id="ARBA00023004"/>
    </source>
</evidence>
<keyword evidence="10" id="KW-0406">Ion transport</keyword>
<evidence type="ECO:0000256" key="1">
    <source>
        <dbReference type="ARBA" id="ARBA00004173"/>
    </source>
</evidence>
<comment type="caution">
    <text evidence="13">The sequence shown here is derived from an EMBL/GenBank/DDBJ whole genome shotgun (WGS) entry which is preliminary data.</text>
</comment>
<dbReference type="PROSITE" id="PS01344">
    <property type="entry name" value="FRATAXIN_1"/>
    <property type="match status" value="1"/>
</dbReference>
<keyword evidence="4" id="KW-0409">Iron storage</keyword>
<evidence type="ECO:0000256" key="6">
    <source>
        <dbReference type="ARBA" id="ARBA00022496"/>
    </source>
</evidence>
<dbReference type="InterPro" id="IPR020895">
    <property type="entry name" value="Frataxin_CS"/>
</dbReference>
<dbReference type="GO" id="GO:0005739">
    <property type="term" value="C:mitochondrion"/>
    <property type="evidence" value="ECO:0007669"/>
    <property type="project" value="UniProtKB-SubCell"/>
</dbReference>
<dbReference type="Proteomes" id="UP000593563">
    <property type="component" value="Unassembled WGS sequence"/>
</dbReference>
<reference evidence="13" key="1">
    <citation type="submission" date="2020-01" db="EMBL/GenBank/DDBJ databases">
        <title>The Celery Genome Sequence Reveals Sequential Paleo-tetraploidization, Resistance Gene Elimination, Karyotype Evolution, and Functional Innovation in Apiales.</title>
        <authorList>
            <person name="Song X."/>
        </authorList>
    </citation>
    <scope>NUCLEOTIDE SEQUENCE</scope>
    <source>
        <tissue evidence="13">Leaf</tissue>
    </source>
</reference>
<sequence length="197" mass="21874">LRTKMAASSSTKLIALRRILSSRPLKPISPLYYSSISRSVLSPLCVLEPSNYSTPPLSRTFTSSGPSGVDSDASTGPLAVDYSSLLQEDNFHNLADSTIHHLLEKIEEYGDSVDIDGFDIDYGNQVLTVKFGDLGTYVLNKQTPNRQIWMSSPVSGPSRFDWDQNSQAWVYRRTKEYLFKILESELAQLCGNAISLS</sequence>
<proteinExistence type="inferred from homology"/>
<dbReference type="PRINTS" id="PR00904">
    <property type="entry name" value="FRATAXIN"/>
</dbReference>
<keyword evidence="7" id="KW-0809">Transit peptide</keyword>
<dbReference type="GO" id="GO:0004322">
    <property type="term" value="F:ferroxidase activity"/>
    <property type="evidence" value="ECO:0007669"/>
    <property type="project" value="UniProtKB-EC"/>
</dbReference>
<evidence type="ECO:0000256" key="4">
    <source>
        <dbReference type="ARBA" id="ARBA00022434"/>
    </source>
</evidence>
<dbReference type="Pfam" id="PF01491">
    <property type="entry name" value="Frataxin_Cyay"/>
    <property type="match status" value="1"/>
</dbReference>
<accession>A0A6L5BAZ5</accession>
<evidence type="ECO:0000256" key="8">
    <source>
        <dbReference type="ARBA" id="ARBA00023002"/>
    </source>
</evidence>
<evidence type="ECO:0000256" key="11">
    <source>
        <dbReference type="ARBA" id="ARBA00023128"/>
    </source>
</evidence>
<dbReference type="EMBL" id="WRXP01000199">
    <property type="protein sequence ID" value="KAF1002916.1"/>
    <property type="molecule type" value="Genomic_DNA"/>
</dbReference>
<dbReference type="PANTHER" id="PTHR16821">
    <property type="entry name" value="FRATAXIN"/>
    <property type="match status" value="1"/>
</dbReference>
<dbReference type="NCBIfam" id="TIGR03421">
    <property type="entry name" value="FeS_CyaY"/>
    <property type="match status" value="1"/>
</dbReference>
<comment type="catalytic activity">
    <reaction evidence="12">
        <text>4 Fe(2+) + O2 + 4 H(+) = 4 Fe(3+) + 2 H2O</text>
        <dbReference type="Rhea" id="RHEA:11148"/>
        <dbReference type="ChEBI" id="CHEBI:15377"/>
        <dbReference type="ChEBI" id="CHEBI:15378"/>
        <dbReference type="ChEBI" id="CHEBI:15379"/>
        <dbReference type="ChEBI" id="CHEBI:29033"/>
        <dbReference type="ChEBI" id="CHEBI:29034"/>
        <dbReference type="EC" id="1.16.3.1"/>
    </reaction>
</comment>
<keyword evidence="9" id="KW-0408">Iron</keyword>
<comment type="subcellular location">
    <subcellularLocation>
        <location evidence="1">Mitochondrion</location>
    </subcellularLocation>
</comment>
<dbReference type="FunFam" id="3.30.920.10:FF:000003">
    <property type="entry name" value="Frataxin, mitochondrial"/>
    <property type="match status" value="1"/>
</dbReference>
<dbReference type="GO" id="GO:0051537">
    <property type="term" value="F:2 iron, 2 sulfur cluster binding"/>
    <property type="evidence" value="ECO:0007669"/>
    <property type="project" value="TreeGrafter"/>
</dbReference>
<evidence type="ECO:0000256" key="7">
    <source>
        <dbReference type="ARBA" id="ARBA00022946"/>
    </source>
</evidence>
<comment type="similarity">
    <text evidence="2">Belongs to the frataxin family.</text>
</comment>
<evidence type="ECO:0000256" key="5">
    <source>
        <dbReference type="ARBA" id="ARBA00022448"/>
    </source>
</evidence>
<dbReference type="InterPro" id="IPR036524">
    <property type="entry name" value="Frataxin/CyaY_sf"/>
</dbReference>
<dbReference type="PROSITE" id="PS50810">
    <property type="entry name" value="FRATAXIN_2"/>
    <property type="match status" value="1"/>
</dbReference>
<evidence type="ECO:0000256" key="12">
    <source>
        <dbReference type="ARBA" id="ARBA00047990"/>
    </source>
</evidence>
<keyword evidence="8" id="KW-0560">Oxidoreductase</keyword>
<dbReference type="InterPro" id="IPR002908">
    <property type="entry name" value="Frataxin/CyaY"/>
</dbReference>
<keyword evidence="11" id="KW-0496">Mitochondrion</keyword>
<evidence type="ECO:0000313" key="14">
    <source>
        <dbReference type="Proteomes" id="UP000593563"/>
    </source>
</evidence>
<dbReference type="GO" id="GO:0008198">
    <property type="term" value="F:ferrous iron binding"/>
    <property type="evidence" value="ECO:0007669"/>
    <property type="project" value="TreeGrafter"/>
</dbReference>
<dbReference type="NCBIfam" id="TIGR03422">
    <property type="entry name" value="mito_frataxin"/>
    <property type="match status" value="1"/>
</dbReference>
<keyword evidence="14" id="KW-1185">Reference proteome</keyword>
<dbReference type="GO" id="GO:0008199">
    <property type="term" value="F:ferric iron binding"/>
    <property type="evidence" value="ECO:0007669"/>
    <property type="project" value="InterPro"/>
</dbReference>
<organism evidence="13 14">
    <name type="scientific">Apium graveolens</name>
    <name type="common">Celery</name>
    <dbReference type="NCBI Taxonomy" id="4045"/>
    <lineage>
        <taxon>Eukaryota</taxon>
        <taxon>Viridiplantae</taxon>
        <taxon>Streptophyta</taxon>
        <taxon>Embryophyta</taxon>
        <taxon>Tracheophyta</taxon>
        <taxon>Spermatophyta</taxon>
        <taxon>Magnoliopsida</taxon>
        <taxon>eudicotyledons</taxon>
        <taxon>Gunneridae</taxon>
        <taxon>Pentapetalae</taxon>
        <taxon>asterids</taxon>
        <taxon>campanulids</taxon>
        <taxon>Apiales</taxon>
        <taxon>Apiaceae</taxon>
        <taxon>Apioideae</taxon>
        <taxon>apioid superclade</taxon>
        <taxon>Apieae</taxon>
        <taxon>Apium</taxon>
    </lineage>
</organism>